<evidence type="ECO:0000256" key="2">
    <source>
        <dbReference type="SAM" id="SignalP"/>
    </source>
</evidence>
<keyword evidence="4" id="KW-1185">Reference proteome</keyword>
<name>A0ABP0RZ92_9DINO</name>
<proteinExistence type="predicted"/>
<feature type="compositionally biased region" description="Polar residues" evidence="1">
    <location>
        <begin position="363"/>
        <end position="385"/>
    </location>
</feature>
<feature type="compositionally biased region" description="Pro residues" evidence="1">
    <location>
        <begin position="387"/>
        <end position="405"/>
    </location>
</feature>
<gene>
    <name evidence="3" type="ORF">CCMP2556_LOCUS49331</name>
</gene>
<evidence type="ECO:0000313" key="3">
    <source>
        <dbReference type="EMBL" id="CAK9105400.1"/>
    </source>
</evidence>
<feature type="signal peptide" evidence="2">
    <location>
        <begin position="1"/>
        <end position="21"/>
    </location>
</feature>
<accession>A0ABP0RZ92</accession>
<evidence type="ECO:0000313" key="4">
    <source>
        <dbReference type="Proteomes" id="UP001642484"/>
    </source>
</evidence>
<feature type="region of interest" description="Disordered" evidence="1">
    <location>
        <begin position="61"/>
        <end position="119"/>
    </location>
</feature>
<keyword evidence="2" id="KW-0732">Signal</keyword>
<sequence length="470" mass="51130">MRSKEWTVELLLTASIRWSLAARPSDGLGPHLHSRPDAAALFMEDPVTPVAKVDPEGKAVAKLAEPAAGPAPPTAPAEPASVEKSNETEKTEKTESKEEAPCEPIPGSDKWGRMKSKPNTEPKGNAYCCARGCRYIVEKDKCDECKKDLHTVFPPQKDIDKYQENRKFRIPTGIDSYSGVVSKGCSKKNAVMCHDEEKAKVCCCNLGYVFDFKTRECVVDNEDAANKEDPIPGSQTWGFTHKKGAADKCMNDQKKWCCHRGCVYELEHDKCGHCAGYADPAPAPAEQVILEFSGRGRWRIPKSIDKPSWMRGKCSTKDAQACPGESSGKKDHCCCFQGKLFSFETRTCVDPPSLQKEEAQEYQAMQSQNQANAKEQRVENPQQLDQGPPPPGAPPPPAAGPPGNAPPEGASGGSSKAAAVQSMATVAKSMKSGASAQRLAPLAVFMLMSIRGVESDDDLENCKNKYNHIN</sequence>
<dbReference type="Proteomes" id="UP001642484">
    <property type="component" value="Unassembled WGS sequence"/>
</dbReference>
<organism evidence="3 4">
    <name type="scientific">Durusdinium trenchii</name>
    <dbReference type="NCBI Taxonomy" id="1381693"/>
    <lineage>
        <taxon>Eukaryota</taxon>
        <taxon>Sar</taxon>
        <taxon>Alveolata</taxon>
        <taxon>Dinophyceae</taxon>
        <taxon>Suessiales</taxon>
        <taxon>Symbiodiniaceae</taxon>
        <taxon>Durusdinium</taxon>
    </lineage>
</organism>
<feature type="region of interest" description="Disordered" evidence="1">
    <location>
        <begin position="359"/>
        <end position="417"/>
    </location>
</feature>
<protein>
    <submittedName>
        <fullName evidence="3">Uncharacterized protein</fullName>
    </submittedName>
</protein>
<comment type="caution">
    <text evidence="3">The sequence shown here is derived from an EMBL/GenBank/DDBJ whole genome shotgun (WGS) entry which is preliminary data.</text>
</comment>
<evidence type="ECO:0000256" key="1">
    <source>
        <dbReference type="SAM" id="MobiDB-lite"/>
    </source>
</evidence>
<reference evidence="3 4" key="1">
    <citation type="submission" date="2024-02" db="EMBL/GenBank/DDBJ databases">
        <authorList>
            <person name="Chen Y."/>
            <person name="Shah S."/>
            <person name="Dougan E. K."/>
            <person name="Thang M."/>
            <person name="Chan C."/>
        </authorList>
    </citation>
    <scope>NUCLEOTIDE SEQUENCE [LARGE SCALE GENOMIC DNA]</scope>
</reference>
<dbReference type="EMBL" id="CAXAMN010026728">
    <property type="protein sequence ID" value="CAK9105400.1"/>
    <property type="molecule type" value="Genomic_DNA"/>
</dbReference>
<feature type="compositionally biased region" description="Low complexity" evidence="1">
    <location>
        <begin position="406"/>
        <end position="417"/>
    </location>
</feature>
<feature type="compositionally biased region" description="Basic and acidic residues" evidence="1">
    <location>
        <begin position="84"/>
        <end position="100"/>
    </location>
</feature>
<feature type="chain" id="PRO_5046533409" evidence="2">
    <location>
        <begin position="22"/>
        <end position="470"/>
    </location>
</feature>